<proteinExistence type="inferred from homology"/>
<dbReference type="RefSeq" id="WP_345536983.1">
    <property type="nucleotide sequence ID" value="NZ_BAABGJ010000012.1"/>
</dbReference>
<dbReference type="InterPro" id="IPR000845">
    <property type="entry name" value="Nucleoside_phosphorylase_d"/>
</dbReference>
<dbReference type="Pfam" id="PF01048">
    <property type="entry name" value="PNP_UDP_1"/>
    <property type="match status" value="1"/>
</dbReference>
<comment type="function">
    <text evidence="1">Catalyzes the hydrolysis of the N-glycosidic bond of AMP to form adenine and ribose 5-phosphate. Involved in regulation of AMP concentrations.</text>
</comment>
<keyword evidence="5" id="KW-1185">Reference proteome</keyword>
<feature type="domain" description="AMP nucleoside phosphorylase N-terminal" evidence="3">
    <location>
        <begin position="18"/>
        <end position="176"/>
    </location>
</feature>
<dbReference type="InterPro" id="IPR035994">
    <property type="entry name" value="Nucleoside_phosphorylase_sf"/>
</dbReference>
<reference evidence="5" key="1">
    <citation type="journal article" date="2019" name="Int. J. Syst. Evol. Microbiol.">
        <title>The Global Catalogue of Microorganisms (GCM) 10K type strain sequencing project: providing services to taxonomists for standard genome sequencing and annotation.</title>
        <authorList>
            <consortium name="The Broad Institute Genomics Platform"/>
            <consortium name="The Broad Institute Genome Sequencing Center for Infectious Disease"/>
            <person name="Wu L."/>
            <person name="Ma J."/>
        </authorList>
    </citation>
    <scope>NUCLEOTIDE SEQUENCE [LARGE SCALE GENOMIC DNA]</scope>
    <source>
        <strain evidence="5">JCM 17804</strain>
    </source>
</reference>
<sequence>MPYMPTFVAPARFNDPVAALEQVRLIYDGGLTHLRDAMARFVAGESLPGRVRACYPFVRVHTHTVSRRTPAANAWLSYGFVAGPGRYETTLTRPDLFERYFRDQFRLLLENHDVELEIGTSTQPIPIHFSFAENDHIEGDLSPERRALMRDVFDLPDLAAMDDGIANGTFEARPGEAQPLALFTAARVDYSLHRLRHYTGTAPEWFQNFVLFTNYQFYIDEFVRLGREAMADEKSEYIAFIEPGNVVTRRRGLAAGSSAVYGSLLDGSQGTPPGRLPQMPAYHLVREDCSGITMVNIGVGPANAKTITDHVAVLRPHAWMMLGHCAGLRQGQQLGDYVLAHAYVREDHVLDEELPLWVPIPALSEIQLALEKAVADVTGMEGPALKKIMRTGTVASTDNRNWELLPGNQPQRRFSQSRAVALDMESATIAANGFRFRVPYGTLLCVSDKPLHGEIKLPGMANHFYRERVEQHLRIGMAAIDVLRSEGSTRLHSRKLRSFAEVAFQ</sequence>
<evidence type="ECO:0000313" key="5">
    <source>
        <dbReference type="Proteomes" id="UP001500975"/>
    </source>
</evidence>
<dbReference type="CDD" id="cd17762">
    <property type="entry name" value="AMN"/>
    <property type="match status" value="1"/>
</dbReference>
<dbReference type="InterPro" id="IPR037109">
    <property type="entry name" value="AMP_N_sf"/>
</dbReference>
<dbReference type="InterPro" id="IPR047039">
    <property type="entry name" value="AMN_phosphorylase"/>
</dbReference>
<dbReference type="NCBIfam" id="TIGR01717">
    <property type="entry name" value="AMP-nucleosdse"/>
    <property type="match status" value="1"/>
</dbReference>
<dbReference type="EMBL" id="BAABGJ010000012">
    <property type="protein sequence ID" value="GAA4337364.1"/>
    <property type="molecule type" value="Genomic_DNA"/>
</dbReference>
<comment type="caution">
    <text evidence="4">The sequence shown here is derived from an EMBL/GenBank/DDBJ whole genome shotgun (WGS) entry which is preliminary data.</text>
</comment>
<dbReference type="EC" id="3.2.2.4" evidence="1"/>
<comment type="similarity">
    <text evidence="1">Belongs to the AMP nucleosidase family.</text>
</comment>
<evidence type="ECO:0000259" key="2">
    <source>
        <dbReference type="Pfam" id="PF01048"/>
    </source>
</evidence>
<dbReference type="Proteomes" id="UP001500975">
    <property type="component" value="Unassembled WGS sequence"/>
</dbReference>
<evidence type="ECO:0000259" key="3">
    <source>
        <dbReference type="Pfam" id="PF10423"/>
    </source>
</evidence>
<keyword evidence="1" id="KW-0378">Hydrolase</keyword>
<dbReference type="PANTHER" id="PTHR43691:SF6">
    <property type="entry name" value="AMP NUCLEOSIDASE"/>
    <property type="match status" value="1"/>
</dbReference>
<dbReference type="Gene3D" id="3.30.1730.10">
    <property type="entry name" value="AMP nucleoside phosphorylase, N-terminal domain"/>
    <property type="match status" value="1"/>
</dbReference>
<dbReference type="SUPFAM" id="SSF53167">
    <property type="entry name" value="Purine and uridine phosphorylases"/>
    <property type="match status" value="1"/>
</dbReference>
<evidence type="ECO:0000313" key="4">
    <source>
        <dbReference type="EMBL" id="GAA4337364.1"/>
    </source>
</evidence>
<dbReference type="InterPro" id="IPR011271">
    <property type="entry name" value="AMP_nucleosidase"/>
</dbReference>
<name>A0ABP8HC89_9BURK</name>
<dbReference type="NCBIfam" id="NF006142">
    <property type="entry name" value="PRK08292.1"/>
    <property type="match status" value="1"/>
</dbReference>
<dbReference type="Pfam" id="PF10423">
    <property type="entry name" value="AMNp_N"/>
    <property type="match status" value="1"/>
</dbReference>
<protein>
    <recommendedName>
        <fullName evidence="1">AMP nucleosidase</fullName>
        <ecNumber evidence="1">3.2.2.4</ecNumber>
    </recommendedName>
</protein>
<organism evidence="4 5">
    <name type="scientific">Variovorax defluvii</name>
    <dbReference type="NCBI Taxonomy" id="913761"/>
    <lineage>
        <taxon>Bacteria</taxon>
        <taxon>Pseudomonadati</taxon>
        <taxon>Pseudomonadota</taxon>
        <taxon>Betaproteobacteria</taxon>
        <taxon>Burkholderiales</taxon>
        <taxon>Comamonadaceae</taxon>
        <taxon>Variovorax</taxon>
    </lineage>
</organism>
<feature type="domain" description="Nucleoside phosphorylase" evidence="2">
    <location>
        <begin position="292"/>
        <end position="452"/>
    </location>
</feature>
<comment type="catalytic activity">
    <reaction evidence="1">
        <text>AMP + H2O = D-ribose 5-phosphate + adenine</text>
        <dbReference type="Rhea" id="RHEA:20129"/>
        <dbReference type="ChEBI" id="CHEBI:15377"/>
        <dbReference type="ChEBI" id="CHEBI:16708"/>
        <dbReference type="ChEBI" id="CHEBI:78346"/>
        <dbReference type="ChEBI" id="CHEBI:456215"/>
        <dbReference type="EC" id="3.2.2.4"/>
    </reaction>
</comment>
<dbReference type="Gene3D" id="3.40.50.1580">
    <property type="entry name" value="Nucleoside phosphorylase domain"/>
    <property type="match status" value="1"/>
</dbReference>
<evidence type="ECO:0000256" key="1">
    <source>
        <dbReference type="HAMAP-Rule" id="MF_01932"/>
    </source>
</evidence>
<dbReference type="PANTHER" id="PTHR43691">
    <property type="entry name" value="URIDINE PHOSPHORYLASE"/>
    <property type="match status" value="1"/>
</dbReference>
<accession>A0ABP8HC89</accession>
<dbReference type="InterPro" id="IPR018953">
    <property type="entry name" value="AMP_nucleoside_Pase_N"/>
</dbReference>
<dbReference type="HAMAP" id="MF_01932">
    <property type="entry name" value="AMP_nucleosidase"/>
    <property type="match status" value="1"/>
</dbReference>
<gene>
    <name evidence="1" type="primary">amn</name>
    <name evidence="4" type="ORF">GCM10023165_15330</name>
</gene>